<feature type="domain" description="SPOR" evidence="2">
    <location>
        <begin position="171"/>
        <end position="257"/>
    </location>
</feature>
<dbReference type="GO" id="GO:0042834">
    <property type="term" value="F:peptidoglycan binding"/>
    <property type="evidence" value="ECO:0007669"/>
    <property type="project" value="InterPro"/>
</dbReference>
<dbReference type="PROSITE" id="PS51724">
    <property type="entry name" value="SPOR"/>
    <property type="match status" value="1"/>
</dbReference>
<feature type="region of interest" description="Disordered" evidence="1">
    <location>
        <begin position="120"/>
        <end position="154"/>
    </location>
</feature>
<reference evidence="3 4" key="1">
    <citation type="submission" date="2014-03" db="EMBL/GenBank/DDBJ databases">
        <title>The draft genome sequence of Thalassospira alkalitolerans JCM 18968.</title>
        <authorList>
            <person name="Lai Q."/>
            <person name="Shao Z."/>
        </authorList>
    </citation>
    <scope>NUCLEOTIDE SEQUENCE [LARGE SCALE GENOMIC DNA]</scope>
    <source>
        <strain evidence="3 4">JCM 18968</strain>
    </source>
</reference>
<dbReference type="Proteomes" id="UP000193396">
    <property type="component" value="Unassembled WGS sequence"/>
</dbReference>
<evidence type="ECO:0000313" key="3">
    <source>
        <dbReference type="EMBL" id="OSQ48456.1"/>
    </source>
</evidence>
<name>A0A1Y2LCA0_9PROT</name>
<dbReference type="OrthoDB" id="8479416at2"/>
<dbReference type="Gene3D" id="3.30.70.1070">
    <property type="entry name" value="Sporulation related repeat"/>
    <property type="match status" value="1"/>
</dbReference>
<protein>
    <recommendedName>
        <fullName evidence="2">SPOR domain-containing protein</fullName>
    </recommendedName>
</protein>
<organism evidence="3 4">
    <name type="scientific">Thalassospira alkalitolerans</name>
    <dbReference type="NCBI Taxonomy" id="1293890"/>
    <lineage>
        <taxon>Bacteria</taxon>
        <taxon>Pseudomonadati</taxon>
        <taxon>Pseudomonadota</taxon>
        <taxon>Alphaproteobacteria</taxon>
        <taxon>Rhodospirillales</taxon>
        <taxon>Thalassospiraceae</taxon>
        <taxon>Thalassospira</taxon>
    </lineage>
</organism>
<proteinExistence type="predicted"/>
<feature type="compositionally biased region" description="Polar residues" evidence="1">
    <location>
        <begin position="126"/>
        <end position="151"/>
    </location>
</feature>
<evidence type="ECO:0000256" key="1">
    <source>
        <dbReference type="SAM" id="MobiDB-lite"/>
    </source>
</evidence>
<gene>
    <name evidence="3" type="ORF">TALK_09425</name>
</gene>
<evidence type="ECO:0000259" key="2">
    <source>
        <dbReference type="PROSITE" id="PS51724"/>
    </source>
</evidence>
<dbReference type="InterPro" id="IPR036680">
    <property type="entry name" value="SPOR-like_sf"/>
</dbReference>
<dbReference type="EMBL" id="JFKB01000005">
    <property type="protein sequence ID" value="OSQ48456.1"/>
    <property type="molecule type" value="Genomic_DNA"/>
</dbReference>
<dbReference type="InterPro" id="IPR007730">
    <property type="entry name" value="SPOR-like_dom"/>
</dbReference>
<comment type="caution">
    <text evidence="3">The sequence shown here is derived from an EMBL/GenBank/DDBJ whole genome shotgun (WGS) entry which is preliminary data.</text>
</comment>
<dbReference type="RefSeq" id="WP_085618149.1">
    <property type="nucleotide sequence ID" value="NZ_JFKB01000005.1"/>
</dbReference>
<evidence type="ECO:0000313" key="4">
    <source>
        <dbReference type="Proteomes" id="UP000193396"/>
    </source>
</evidence>
<dbReference type="AlphaFoldDB" id="A0A1Y2LCA0"/>
<dbReference type="STRING" id="1293890.TALK_09425"/>
<keyword evidence="4" id="KW-1185">Reference proteome</keyword>
<dbReference type="Pfam" id="PF05036">
    <property type="entry name" value="SPOR"/>
    <property type="match status" value="1"/>
</dbReference>
<accession>A0A1Y2LCA0</accession>
<sequence length="257" mass="27400">MTPAAMQSSQSIFPSKRCWGYVLRTSAGCLAAGFFLLSTADTGNAQSSSHTTGKSIPATRMMPSGVDAIPNDLPVHASGASPINQPLSLLPGTIPDHPISIEDVDLPSLAEQYRLEKQGIRRAPQVRSTTKSATPKTVVQKTSAQPISTATARPMIGTETKAETNPGYIAPETGSNYIIQLGAFHDAISAQSYWASFMVRYPDLAQSHPRSLSTADLGTKGTYHRLRLGGFADFTSAQAKCRQLLADGTDCFAAKNR</sequence>
<dbReference type="SUPFAM" id="SSF110997">
    <property type="entry name" value="Sporulation related repeat"/>
    <property type="match status" value="1"/>
</dbReference>